<sequence>MDDDSKPMARPPPSAEVQRSRFRALREVGARILASCRFGADEWVTITCKIQRAQSTVRSSSMASNGSARTFASAKWVPTMR</sequence>
<reference evidence="2 3" key="1">
    <citation type="submission" date="2015-08" db="EMBL/GenBank/DDBJ databases">
        <authorList>
            <person name="Babu N.S."/>
            <person name="Beckwith C.J."/>
            <person name="Beseler K.G."/>
            <person name="Brison A."/>
            <person name="Carone J.V."/>
            <person name="Caskin T.P."/>
            <person name="Diamond M."/>
            <person name="Durham M.E."/>
            <person name="Foxe J.M."/>
            <person name="Go M."/>
            <person name="Henderson B.A."/>
            <person name="Jones I.B."/>
            <person name="McGettigan J.A."/>
            <person name="Micheletti S.J."/>
            <person name="Nasrallah M.E."/>
            <person name="Ortiz D."/>
            <person name="Piller C.R."/>
            <person name="Privatt S.R."/>
            <person name="Schneider S.L."/>
            <person name="Sharp S."/>
            <person name="Smith T.C."/>
            <person name="Stanton J.D."/>
            <person name="Ullery H.E."/>
            <person name="Wilson R.J."/>
            <person name="Serrano M.G."/>
            <person name="Buck G."/>
            <person name="Lee V."/>
            <person name="Wang Y."/>
            <person name="Carvalho R."/>
            <person name="Voegtly L."/>
            <person name="Shi R."/>
            <person name="Duckworth R."/>
            <person name="Johnson A."/>
            <person name="Loviza R."/>
            <person name="Walstead R."/>
            <person name="Shah Z."/>
            <person name="Kiflezghi M."/>
            <person name="Wade K."/>
            <person name="Ball S.L."/>
            <person name="Bradley K.W."/>
            <person name="Asai D.J."/>
            <person name="Bowman C.A."/>
            <person name="Russell D.A."/>
            <person name="Pope W.H."/>
            <person name="Jacobs-Sera D."/>
            <person name="Hendrix R.W."/>
            <person name="Hatfull G.F."/>
        </authorList>
    </citation>
    <scope>NUCLEOTIDE SEQUENCE [LARGE SCALE GENOMIC DNA]</scope>
    <source>
        <strain evidence="2 3">DSM 27648</strain>
    </source>
</reference>
<evidence type="ECO:0000313" key="2">
    <source>
        <dbReference type="EMBL" id="AKV00149.1"/>
    </source>
</evidence>
<keyword evidence="3" id="KW-1185">Reference proteome</keyword>
<dbReference type="EMBL" id="CP012333">
    <property type="protein sequence ID" value="AKV00149.1"/>
    <property type="molecule type" value="Genomic_DNA"/>
</dbReference>
<feature type="region of interest" description="Disordered" evidence="1">
    <location>
        <begin position="60"/>
        <end position="81"/>
    </location>
</feature>
<protein>
    <submittedName>
        <fullName evidence="2">Uncharacterized protein</fullName>
    </submittedName>
</protein>
<dbReference type="STRING" id="1391654.AKJ09_06812"/>
<evidence type="ECO:0000256" key="1">
    <source>
        <dbReference type="SAM" id="MobiDB-lite"/>
    </source>
</evidence>
<dbReference type="AlphaFoldDB" id="A0A0K1Q2Z8"/>
<dbReference type="Proteomes" id="UP000064967">
    <property type="component" value="Chromosome"/>
</dbReference>
<organism evidence="2 3">
    <name type="scientific">Labilithrix luteola</name>
    <dbReference type="NCBI Taxonomy" id="1391654"/>
    <lineage>
        <taxon>Bacteria</taxon>
        <taxon>Pseudomonadati</taxon>
        <taxon>Myxococcota</taxon>
        <taxon>Polyangia</taxon>
        <taxon>Polyangiales</taxon>
        <taxon>Labilitrichaceae</taxon>
        <taxon>Labilithrix</taxon>
    </lineage>
</organism>
<name>A0A0K1Q2Z8_9BACT</name>
<feature type="compositionally biased region" description="Polar residues" evidence="1">
    <location>
        <begin position="60"/>
        <end position="70"/>
    </location>
</feature>
<proteinExistence type="predicted"/>
<gene>
    <name evidence="2" type="ORF">AKJ09_06812</name>
</gene>
<accession>A0A0K1Q2Z8</accession>
<dbReference type="KEGG" id="llu:AKJ09_06812"/>
<evidence type="ECO:0000313" key="3">
    <source>
        <dbReference type="Proteomes" id="UP000064967"/>
    </source>
</evidence>